<protein>
    <submittedName>
        <fullName evidence="3">Glycosyltransferase family 9 protein</fullName>
    </submittedName>
</protein>
<accession>A0ABY6DMH3</accession>
<dbReference type="InterPro" id="IPR002201">
    <property type="entry name" value="Glyco_trans_9"/>
</dbReference>
<reference evidence="3" key="1">
    <citation type="submission" date="2022-10" db="EMBL/GenBank/DDBJ databases">
        <title>Chitiniphilus purpureus sp. nov., a novel chitin-degrading bacterium isolated from crawfish pond sediment.</title>
        <authorList>
            <person name="Li K."/>
        </authorList>
    </citation>
    <scope>NUCLEOTIDE SEQUENCE</scope>
    <source>
        <strain evidence="3">CD1</strain>
    </source>
</reference>
<dbReference type="PANTHER" id="PTHR30160">
    <property type="entry name" value="TETRAACYLDISACCHARIDE 4'-KINASE-RELATED"/>
    <property type="match status" value="1"/>
</dbReference>
<gene>
    <name evidence="3" type="ORF">N8I74_00715</name>
</gene>
<dbReference type="Proteomes" id="UP001061302">
    <property type="component" value="Chromosome"/>
</dbReference>
<dbReference type="SUPFAM" id="SSF53756">
    <property type="entry name" value="UDP-Glycosyltransferase/glycogen phosphorylase"/>
    <property type="match status" value="1"/>
</dbReference>
<keyword evidence="1" id="KW-0328">Glycosyltransferase</keyword>
<dbReference type="RefSeq" id="WP_263124983.1">
    <property type="nucleotide sequence ID" value="NZ_CP106753.1"/>
</dbReference>
<organism evidence="3 4">
    <name type="scientific">Chitiniphilus purpureus</name>
    <dbReference type="NCBI Taxonomy" id="2981137"/>
    <lineage>
        <taxon>Bacteria</taxon>
        <taxon>Pseudomonadati</taxon>
        <taxon>Pseudomonadota</taxon>
        <taxon>Betaproteobacteria</taxon>
        <taxon>Neisseriales</taxon>
        <taxon>Chitinibacteraceae</taxon>
        <taxon>Chitiniphilus</taxon>
    </lineage>
</organism>
<name>A0ABY6DMH3_9NEIS</name>
<proteinExistence type="predicted"/>
<evidence type="ECO:0000256" key="1">
    <source>
        <dbReference type="ARBA" id="ARBA00022676"/>
    </source>
</evidence>
<keyword evidence="2" id="KW-0808">Transferase</keyword>
<sequence length="375" mass="40369">MSRLAGRLAIFGRAVPRLVGKPWRRRPAMPRRILIAHHLLLGDTLMLTPLLAKLRRSHPAADIVFACPKAVAPLYAGRPYGVDAQPFDPRDPRSVRALLAQGPFDLAIVPGDNRHAWLALAAGSRWIVAHTDDIPAWKNWPVDEAVPYPHSPCAWGDMAAQLADGAAPAPYDPTAWPAPPHAPFAQPDGPYAVLHLGASSPLKLWPAERWLALADWLAARGVAPVWSGGPNETALVAAADPQQRHVSLAGQLDLPQLWALLAGARLLVCPDTGVAHLARLVGTPTVALFGPGSPQISGAGEFWRDSPFIALSAPIPCRDQTVLFRRERAWIQRCGRGVADCPLHDDPAQCMRRLSLAQVCESAVRLLTGEAPCAS</sequence>
<dbReference type="PANTHER" id="PTHR30160:SF1">
    <property type="entry name" value="LIPOPOLYSACCHARIDE 1,2-N-ACETYLGLUCOSAMINETRANSFERASE-RELATED"/>
    <property type="match status" value="1"/>
</dbReference>
<evidence type="ECO:0000313" key="4">
    <source>
        <dbReference type="Proteomes" id="UP001061302"/>
    </source>
</evidence>
<keyword evidence="4" id="KW-1185">Reference proteome</keyword>
<dbReference type="InterPro" id="IPR051199">
    <property type="entry name" value="LPS_LOS_Heptosyltrfase"/>
</dbReference>
<dbReference type="Gene3D" id="3.40.50.2000">
    <property type="entry name" value="Glycogen Phosphorylase B"/>
    <property type="match status" value="2"/>
</dbReference>
<dbReference type="CDD" id="cd03789">
    <property type="entry name" value="GT9_LPS_heptosyltransferase"/>
    <property type="match status" value="1"/>
</dbReference>
<dbReference type="EMBL" id="CP106753">
    <property type="protein sequence ID" value="UXY15570.1"/>
    <property type="molecule type" value="Genomic_DNA"/>
</dbReference>
<dbReference type="Pfam" id="PF01075">
    <property type="entry name" value="Glyco_transf_9"/>
    <property type="match status" value="1"/>
</dbReference>
<evidence type="ECO:0000313" key="3">
    <source>
        <dbReference type="EMBL" id="UXY15570.1"/>
    </source>
</evidence>
<evidence type="ECO:0000256" key="2">
    <source>
        <dbReference type="ARBA" id="ARBA00022679"/>
    </source>
</evidence>